<keyword evidence="1" id="KW-1133">Transmembrane helix</keyword>
<dbReference type="AlphaFoldDB" id="A0ABD5KUJ6"/>
<name>A0ABD5KUJ6_PRIAR</name>
<proteinExistence type="predicted"/>
<dbReference type="Proteomes" id="UP001418804">
    <property type="component" value="Unassembled WGS sequence"/>
</dbReference>
<evidence type="ECO:0000256" key="1">
    <source>
        <dbReference type="SAM" id="Phobius"/>
    </source>
</evidence>
<comment type="caution">
    <text evidence="2">The sequence shown here is derived from an EMBL/GenBank/DDBJ whole genome shotgun (WGS) entry which is preliminary data.</text>
</comment>
<feature type="transmembrane region" description="Helical" evidence="1">
    <location>
        <begin position="32"/>
        <end position="50"/>
    </location>
</feature>
<evidence type="ECO:0000313" key="2">
    <source>
        <dbReference type="EMBL" id="MEN3154910.1"/>
    </source>
</evidence>
<gene>
    <name evidence="2" type="ORF">ABDD91_18865</name>
</gene>
<dbReference type="EMBL" id="JBDIVD010000001">
    <property type="protein sequence ID" value="MEN3154910.1"/>
    <property type="molecule type" value="Genomic_DNA"/>
</dbReference>
<keyword evidence="1" id="KW-0812">Transmembrane</keyword>
<reference evidence="2 3" key="1">
    <citation type="submission" date="2024-05" db="EMBL/GenBank/DDBJ databases">
        <title>The mechanism of isolation and screening of efficient mineral weathering bacteria priestia aryabhattai c4-10 with weathered biotite.</title>
        <authorList>
            <person name="Yang S."/>
        </authorList>
    </citation>
    <scope>NUCLEOTIDE SEQUENCE [LARGE SCALE GENOMIC DNA]</scope>
    <source>
        <strain evidence="2 3">C4-10</strain>
    </source>
</reference>
<keyword evidence="1" id="KW-0472">Membrane</keyword>
<evidence type="ECO:0000313" key="3">
    <source>
        <dbReference type="Proteomes" id="UP001418804"/>
    </source>
</evidence>
<sequence length="53" mass="5675">MLKLMKELSGIAIGLIIALAVSKIFFDTPTNIGIVVIFITSMVVTGVARAKLR</sequence>
<organism evidence="2 3">
    <name type="scientific">Priestia aryabhattai</name>
    <name type="common">Bacillus aryabhattai</name>
    <dbReference type="NCBI Taxonomy" id="412384"/>
    <lineage>
        <taxon>Bacteria</taxon>
        <taxon>Bacillati</taxon>
        <taxon>Bacillota</taxon>
        <taxon>Bacilli</taxon>
        <taxon>Bacillales</taxon>
        <taxon>Bacillaceae</taxon>
        <taxon>Priestia</taxon>
    </lineage>
</organism>
<dbReference type="RefSeq" id="WP_155017469.1">
    <property type="nucleotide sequence ID" value="NZ_CP025621.1"/>
</dbReference>
<reference evidence="2 3" key="2">
    <citation type="submission" date="2024-05" db="EMBL/GenBank/DDBJ databases">
        <authorList>
            <person name="Zheng X."/>
        </authorList>
    </citation>
    <scope>NUCLEOTIDE SEQUENCE [LARGE SCALE GENOMIC DNA]</scope>
    <source>
        <strain evidence="2 3">C4-10</strain>
    </source>
</reference>
<protein>
    <submittedName>
        <fullName evidence="2">Uncharacterized protein</fullName>
    </submittedName>
</protein>
<accession>A0ABD5KUJ6</accession>